<proteinExistence type="predicted"/>
<feature type="domain" description="PIN" evidence="1">
    <location>
        <begin position="2"/>
        <end position="116"/>
    </location>
</feature>
<evidence type="ECO:0000259" key="1">
    <source>
        <dbReference type="Pfam" id="PF13470"/>
    </source>
</evidence>
<evidence type="ECO:0000313" key="3">
    <source>
        <dbReference type="Proteomes" id="UP000256405"/>
    </source>
</evidence>
<reference evidence="2 3" key="1">
    <citation type="submission" date="2018-08" db="EMBL/GenBank/DDBJ databases">
        <title>Genomic Encyclopedia of Archaeal and Bacterial Type Strains, Phase II (KMG-II): from individual species to whole genera.</title>
        <authorList>
            <person name="Goeker M."/>
        </authorList>
    </citation>
    <scope>NUCLEOTIDE SEQUENCE [LARGE SCALE GENOMIC DNA]</scope>
    <source>
        <strain evidence="2 3">DSM 15986</strain>
    </source>
</reference>
<organism evidence="2 3">
    <name type="scientific">Algoriphagus antarcticus</name>
    <dbReference type="NCBI Taxonomy" id="238540"/>
    <lineage>
        <taxon>Bacteria</taxon>
        <taxon>Pseudomonadati</taxon>
        <taxon>Bacteroidota</taxon>
        <taxon>Cytophagia</taxon>
        <taxon>Cytophagales</taxon>
        <taxon>Cyclobacteriaceae</taxon>
        <taxon>Algoriphagus</taxon>
    </lineage>
</organism>
<dbReference type="RefSeq" id="WP_086540979.1">
    <property type="nucleotide sequence ID" value="NZ_MSSW01000017.1"/>
</dbReference>
<gene>
    <name evidence="2" type="ORF">C8N25_12654</name>
</gene>
<comment type="caution">
    <text evidence="2">The sequence shown here is derived from an EMBL/GenBank/DDBJ whole genome shotgun (WGS) entry which is preliminary data.</text>
</comment>
<keyword evidence="3" id="KW-1185">Reference proteome</keyword>
<dbReference type="InterPro" id="IPR002716">
    <property type="entry name" value="PIN_dom"/>
</dbReference>
<dbReference type="AlphaFoldDB" id="A0A3E0DFV8"/>
<dbReference type="OrthoDB" id="1148871at2"/>
<name>A0A3E0DFV8_9BACT</name>
<protein>
    <submittedName>
        <fullName evidence="2">Putative nucleic acid-binding protein</fullName>
    </submittedName>
</protein>
<dbReference type="InterPro" id="IPR029060">
    <property type="entry name" value="PIN-like_dom_sf"/>
</dbReference>
<dbReference type="EMBL" id="QUNF01000026">
    <property type="protein sequence ID" value="REG81550.1"/>
    <property type="molecule type" value="Genomic_DNA"/>
</dbReference>
<evidence type="ECO:0000313" key="2">
    <source>
        <dbReference type="EMBL" id="REG81550.1"/>
    </source>
</evidence>
<dbReference type="SUPFAM" id="SSF88723">
    <property type="entry name" value="PIN domain-like"/>
    <property type="match status" value="1"/>
</dbReference>
<accession>A0A3E0DFV8</accession>
<sequence>MKIFLDANVLISVLNKEYPLFPISSRVLSLSDRSGMQLYSSPICLAIAFYFSEKKSGTDMAKLKIEMLSKKISMTAVDQATCNQTLSNRQVQDFENGLEYYSALGSDCEVIVTEDSDGFYYSKIPVLGCEDFLKEYIF</sequence>
<dbReference type="Pfam" id="PF13470">
    <property type="entry name" value="PIN_3"/>
    <property type="match status" value="1"/>
</dbReference>
<dbReference type="Proteomes" id="UP000256405">
    <property type="component" value="Unassembled WGS sequence"/>
</dbReference>